<protein>
    <submittedName>
        <fullName evidence="1">Uncharacterized protein</fullName>
    </submittedName>
</protein>
<keyword evidence="2" id="KW-1185">Reference proteome</keyword>
<proteinExistence type="predicted"/>
<dbReference type="HOGENOM" id="CLU_1003619_0_0_9"/>
<organism evidence="1 2">
    <name type="scientific">[Clostridium] asparagiforme DSM 15981</name>
    <dbReference type="NCBI Taxonomy" id="518636"/>
    <lineage>
        <taxon>Bacteria</taxon>
        <taxon>Bacillati</taxon>
        <taxon>Bacillota</taxon>
        <taxon>Clostridia</taxon>
        <taxon>Lachnospirales</taxon>
        <taxon>Lachnospiraceae</taxon>
        <taxon>Enterocloster</taxon>
    </lineage>
</organism>
<gene>
    <name evidence="1" type="ORF">CLOSTASPAR_02234</name>
</gene>
<reference evidence="1 2" key="1">
    <citation type="submission" date="2009-02" db="EMBL/GenBank/DDBJ databases">
        <title>Draft genome sequence of Clostridium asparagiforme (DSM 15981).</title>
        <authorList>
            <person name="Sudarsanam P."/>
            <person name="Ley R."/>
            <person name="Guruge J."/>
            <person name="Turnbaugh P.J."/>
            <person name="Mahowald M."/>
            <person name="Liep D."/>
            <person name="Gordon J."/>
        </authorList>
    </citation>
    <scope>NUCLEOTIDE SEQUENCE [LARGE SCALE GENOMIC DNA]</scope>
    <source>
        <strain evidence="1 2">DSM 15981</strain>
    </source>
</reference>
<name>C0CZ07_9FIRM</name>
<dbReference type="Proteomes" id="UP000004756">
    <property type="component" value="Unassembled WGS sequence"/>
</dbReference>
<comment type="caution">
    <text evidence="1">The sequence shown here is derived from an EMBL/GenBank/DDBJ whole genome shotgun (WGS) entry which is preliminary data.</text>
</comment>
<accession>C0CZ07</accession>
<dbReference type="EMBL" id="ACCJ01000132">
    <property type="protein sequence ID" value="EEG55675.1"/>
    <property type="molecule type" value="Genomic_DNA"/>
</dbReference>
<evidence type="ECO:0000313" key="2">
    <source>
        <dbReference type="Proteomes" id="UP000004756"/>
    </source>
</evidence>
<sequence>MLYLSQTEVKINAHQPFFIKEAMHLKSRSKILIAFLLLAFAGFSSQIYIQNRSIRSDNEVSDITIERQLQVMLDNYEWSCPPSGNICHMFTVTDLDQNGRLELIISRLEGSGRYTYSDYYEVNKALDGLAPCEWPDRNFESEADIMVSSVPVYYDPNNEIYYYIFQDRIPDGIHYASENKRAISLANGTLSERILAYKNTYDEDRSDSFAVITCEDADGNEIDERAYDRFEETIFADFHKRAACFSWFDLNDTNRGKLSDNEIADILREAYEGFSVQ</sequence>
<evidence type="ECO:0000313" key="1">
    <source>
        <dbReference type="EMBL" id="EEG55675.1"/>
    </source>
</evidence>
<dbReference type="AlphaFoldDB" id="C0CZ07"/>